<comment type="similarity">
    <text evidence="3">Belongs to the flagella basal body rod proteins family.</text>
</comment>
<dbReference type="Pfam" id="PF06429">
    <property type="entry name" value="Flg_bbr_C"/>
    <property type="match status" value="1"/>
</dbReference>
<dbReference type="Pfam" id="PF22638">
    <property type="entry name" value="FlgK_D1"/>
    <property type="match status" value="1"/>
</dbReference>
<dbReference type="InterPro" id="IPR049119">
    <property type="entry name" value="FlgK_D2-like"/>
</dbReference>
<proteinExistence type="inferred from homology"/>
<dbReference type="GO" id="GO:0044780">
    <property type="term" value="P:bacterial-type flagellum assembly"/>
    <property type="evidence" value="ECO:0007669"/>
    <property type="project" value="InterPro"/>
</dbReference>
<sequence length="644" mass="66801">MANILSIAKSGLAAAQIGMATTSHNIANQKTPGYSRQLVIQTSAGATNQGVGFIGNGVDVQTVQRVYNSFLATQAMSAQSSASQYSTYYAQISKINNLVADSSVGLSPVLQDFFAGLQDLVANPGTAASRQAMLSGAEALAARFRSLDSQLQGMRQGVNEEITAAVTNINAYAKQIAQLNEAIAKAQNGTGQPPNDLLDQRDLLVAELSKQTKVTIVQQESGYGVFIGNGQPLVVGPNVQELVVMPSTTDPGRLQVGYNASGTNILIPENSLTGGNLGGLFEYRSKTLDQIQNALGRIAIGLASTFNEQHKLGLDQNGDLGTDFFNVASPAVQAGAGNSPGSAIGAAITDAGALSTNDYRISFDGTNYRVTRLPDNVSVYNDDDFPADIIDGVTLTLDGPMAAGDEFMIRPTANGASNFNVLITDTKLIAAAAPVVTGATTGNAGSGTISTGTANAAYTPATLTPALTLTYDSATSTFSGFPNMDVDVTVNGVTTTIPAGDPVPYTAGATISFGGVEIQISGAPANGDTFTVGPNVNGSGDNRNMLLLGELQTKNVLQGGTANYNSAYSQIVSQVGNKTRELQVNSEADAALLLQIQTAQQSESGVNLDEEATNLLQYQQAYQAAARVMQAVSDMFDVLISLGR</sequence>
<evidence type="ECO:0000259" key="10">
    <source>
        <dbReference type="Pfam" id="PF21159"/>
    </source>
</evidence>
<keyword evidence="5" id="KW-0964">Secreted</keyword>
<reference evidence="12" key="2">
    <citation type="submission" date="2020-09" db="EMBL/GenBank/DDBJ databases">
        <authorList>
            <person name="Sun Q."/>
            <person name="Sedlacek I."/>
        </authorList>
    </citation>
    <scope>NUCLEOTIDE SEQUENCE</scope>
    <source>
        <strain evidence="12">CCM 7086</strain>
    </source>
</reference>
<name>A0A8J2XXN0_9BURK</name>
<dbReference type="PRINTS" id="PR01005">
    <property type="entry name" value="FLGHOOKAP1"/>
</dbReference>
<dbReference type="GO" id="GO:0005198">
    <property type="term" value="F:structural molecule activity"/>
    <property type="evidence" value="ECO:0007669"/>
    <property type="project" value="InterPro"/>
</dbReference>
<dbReference type="InterPro" id="IPR002371">
    <property type="entry name" value="FlgK"/>
</dbReference>
<gene>
    <name evidence="12" type="primary">flgK</name>
    <name evidence="12" type="ORF">GCM10007205_11110</name>
</gene>
<accession>A0A8J2XXN0</accession>
<dbReference type="RefSeq" id="WP_188395194.1">
    <property type="nucleotide sequence ID" value="NZ_BMCG01000002.1"/>
</dbReference>
<dbReference type="PANTHER" id="PTHR30033">
    <property type="entry name" value="FLAGELLAR HOOK-ASSOCIATED PROTEIN 1"/>
    <property type="match status" value="1"/>
</dbReference>
<evidence type="ECO:0000256" key="4">
    <source>
        <dbReference type="ARBA" id="ARBA00016244"/>
    </source>
</evidence>
<dbReference type="SUPFAM" id="SSF64518">
    <property type="entry name" value="Phase 1 flagellin"/>
    <property type="match status" value="2"/>
</dbReference>
<dbReference type="Pfam" id="PF00460">
    <property type="entry name" value="Flg_bb_rod"/>
    <property type="match status" value="1"/>
</dbReference>
<evidence type="ECO:0000313" key="13">
    <source>
        <dbReference type="Proteomes" id="UP000620266"/>
    </source>
</evidence>
<evidence type="ECO:0000256" key="6">
    <source>
        <dbReference type="ARBA" id="ARBA00023143"/>
    </source>
</evidence>
<evidence type="ECO:0000256" key="3">
    <source>
        <dbReference type="ARBA" id="ARBA00009677"/>
    </source>
</evidence>
<feature type="domain" description="Flagellar hook-associated protein FlgK helical" evidence="11">
    <location>
        <begin position="93"/>
        <end position="325"/>
    </location>
</feature>
<dbReference type="InterPro" id="IPR010930">
    <property type="entry name" value="Flg_bb/hook_C_dom"/>
</dbReference>
<dbReference type="InterPro" id="IPR049474">
    <property type="entry name" value="FlgK_D3"/>
</dbReference>
<feature type="domain" description="Flagellar basal-body/hook protein C-terminal" evidence="8">
    <location>
        <begin position="603"/>
        <end position="642"/>
    </location>
</feature>
<dbReference type="InterPro" id="IPR053927">
    <property type="entry name" value="FlgK_helical"/>
</dbReference>
<evidence type="ECO:0000313" key="12">
    <source>
        <dbReference type="EMBL" id="GGC03718.1"/>
    </source>
</evidence>
<dbReference type="AlphaFoldDB" id="A0A8J2XXN0"/>
<keyword evidence="12" id="KW-0966">Cell projection</keyword>
<feature type="domain" description="Flagellar hook-associated protein 1 D2-like" evidence="9">
    <location>
        <begin position="336"/>
        <end position="411"/>
    </location>
</feature>
<evidence type="ECO:0000259" key="8">
    <source>
        <dbReference type="Pfam" id="PF06429"/>
    </source>
</evidence>
<keyword evidence="12" id="KW-0282">Flagellum</keyword>
<feature type="domain" description="Flagellar basal body rod protein N-terminal" evidence="7">
    <location>
        <begin position="6"/>
        <end position="34"/>
    </location>
</feature>
<comment type="caution">
    <text evidence="12">The sequence shown here is derived from an EMBL/GenBank/DDBJ whole genome shotgun (WGS) entry which is preliminary data.</text>
</comment>
<protein>
    <recommendedName>
        <fullName evidence="4">Flagellar hook-associated protein 1</fullName>
    </recommendedName>
</protein>
<keyword evidence="13" id="KW-1185">Reference proteome</keyword>
<dbReference type="GO" id="GO:0005576">
    <property type="term" value="C:extracellular region"/>
    <property type="evidence" value="ECO:0007669"/>
    <property type="project" value="UniProtKB-SubCell"/>
</dbReference>
<comment type="subcellular location">
    <subcellularLocation>
        <location evidence="1">Bacterial flagellum</location>
    </subcellularLocation>
    <subcellularLocation>
        <location evidence="2">Secreted</location>
    </subcellularLocation>
</comment>
<dbReference type="EMBL" id="BMCG01000002">
    <property type="protein sequence ID" value="GGC03718.1"/>
    <property type="molecule type" value="Genomic_DNA"/>
</dbReference>
<evidence type="ECO:0000256" key="2">
    <source>
        <dbReference type="ARBA" id="ARBA00004613"/>
    </source>
</evidence>
<keyword evidence="12" id="KW-0969">Cilium</keyword>
<evidence type="ECO:0000259" key="9">
    <source>
        <dbReference type="Pfam" id="PF21158"/>
    </source>
</evidence>
<reference evidence="12" key="1">
    <citation type="journal article" date="2014" name="Int. J. Syst. Evol. Microbiol.">
        <title>Complete genome sequence of Corynebacterium casei LMG S-19264T (=DSM 44701T), isolated from a smear-ripened cheese.</title>
        <authorList>
            <consortium name="US DOE Joint Genome Institute (JGI-PGF)"/>
            <person name="Walter F."/>
            <person name="Albersmeier A."/>
            <person name="Kalinowski J."/>
            <person name="Ruckert C."/>
        </authorList>
    </citation>
    <scope>NUCLEOTIDE SEQUENCE</scope>
    <source>
        <strain evidence="12">CCM 7086</strain>
    </source>
</reference>
<dbReference type="Proteomes" id="UP000620266">
    <property type="component" value="Unassembled WGS sequence"/>
</dbReference>
<keyword evidence="6" id="KW-0975">Bacterial flagellum</keyword>
<dbReference type="Pfam" id="PF21159">
    <property type="entry name" value="FlgK_2nd"/>
    <property type="match status" value="1"/>
</dbReference>
<feature type="domain" description="Flagellar hook-associated protein 1 D3" evidence="10">
    <location>
        <begin position="434"/>
        <end position="534"/>
    </location>
</feature>
<dbReference type="GO" id="GO:0009424">
    <property type="term" value="C:bacterial-type flagellum hook"/>
    <property type="evidence" value="ECO:0007669"/>
    <property type="project" value="InterPro"/>
</dbReference>
<evidence type="ECO:0000256" key="1">
    <source>
        <dbReference type="ARBA" id="ARBA00004365"/>
    </source>
</evidence>
<dbReference type="Pfam" id="PF21158">
    <property type="entry name" value="flgK_1st_1"/>
    <property type="match status" value="1"/>
</dbReference>
<evidence type="ECO:0000256" key="5">
    <source>
        <dbReference type="ARBA" id="ARBA00022525"/>
    </source>
</evidence>
<organism evidence="12 13">
    <name type="scientific">Oxalicibacterium flavum</name>
    <dbReference type="NCBI Taxonomy" id="179467"/>
    <lineage>
        <taxon>Bacteria</taxon>
        <taxon>Pseudomonadati</taxon>
        <taxon>Pseudomonadota</taxon>
        <taxon>Betaproteobacteria</taxon>
        <taxon>Burkholderiales</taxon>
        <taxon>Oxalobacteraceae</taxon>
        <taxon>Oxalicibacterium</taxon>
    </lineage>
</organism>
<evidence type="ECO:0000259" key="7">
    <source>
        <dbReference type="Pfam" id="PF00460"/>
    </source>
</evidence>
<dbReference type="NCBIfam" id="TIGR02492">
    <property type="entry name" value="flgK_ends"/>
    <property type="match status" value="1"/>
</dbReference>
<dbReference type="PANTHER" id="PTHR30033:SF1">
    <property type="entry name" value="FLAGELLAR HOOK-ASSOCIATED PROTEIN 1"/>
    <property type="match status" value="1"/>
</dbReference>
<dbReference type="InterPro" id="IPR001444">
    <property type="entry name" value="Flag_bb_rod_N"/>
</dbReference>
<evidence type="ECO:0000259" key="11">
    <source>
        <dbReference type="Pfam" id="PF22638"/>
    </source>
</evidence>